<organism evidence="2 3">
    <name type="scientific">Blumeria graminis f. sp. triticale</name>
    <dbReference type="NCBI Taxonomy" id="1689686"/>
    <lineage>
        <taxon>Eukaryota</taxon>
        <taxon>Fungi</taxon>
        <taxon>Dikarya</taxon>
        <taxon>Ascomycota</taxon>
        <taxon>Pezizomycotina</taxon>
        <taxon>Leotiomycetes</taxon>
        <taxon>Erysiphales</taxon>
        <taxon>Erysiphaceae</taxon>
        <taxon>Blumeria</taxon>
    </lineage>
</organism>
<dbReference type="AlphaFoldDB" id="A0A9W4D7B9"/>
<feature type="compositionally biased region" description="Polar residues" evidence="1">
    <location>
        <begin position="359"/>
        <end position="397"/>
    </location>
</feature>
<evidence type="ECO:0000313" key="3">
    <source>
        <dbReference type="Proteomes" id="UP000683417"/>
    </source>
</evidence>
<dbReference type="Proteomes" id="UP000683417">
    <property type="component" value="Unassembled WGS sequence"/>
</dbReference>
<proteinExistence type="predicted"/>
<sequence length="417" mass="47153">MTMRRVELSTSSQPSIMNAYTQSDVRERMKFSAILNPMNIEHLATDERQPLSEGTVNPKNLPLLPLPKELDGRNMIASNFWSASVIQCPRPLPKVTTTIEGSTAEFLKLPSIVSFHSSGQLDDDQEEWHDGVKIGLSRLDSSPLLDHQMKSQRKTSKRLSHSQDLTWGSQKRRQRATPPLSPETTSQRGAANHCNQPYLREHLHCVRYLKEDLHLPWGVVYRQFNHIFRHQPGFIERESEAALTSRSYRDNFTYASVNGEPLLSSNGAPIRVKAKVRRRLVAEERHIPFKLVEKHPSWAVTYSWVRPEHKAQAQAILDAVDPLYYHSEKDQHRRVIERAEQIERSLARQTTPAVGKTRISITTPPASPFHMSTPSESNGSQRFGNGCSSSPQTSPTHCDSHPFVSAAARRLISATAP</sequence>
<accession>A0A9W4D7B9</accession>
<dbReference type="EMBL" id="CAJHIT010000009">
    <property type="protein sequence ID" value="CAD6505384.1"/>
    <property type="molecule type" value="Genomic_DNA"/>
</dbReference>
<comment type="caution">
    <text evidence="2">The sequence shown here is derived from an EMBL/GenBank/DDBJ whole genome shotgun (WGS) entry which is preliminary data.</text>
</comment>
<feature type="compositionally biased region" description="Basic residues" evidence="1">
    <location>
        <begin position="150"/>
        <end position="160"/>
    </location>
</feature>
<evidence type="ECO:0000256" key="1">
    <source>
        <dbReference type="SAM" id="MobiDB-lite"/>
    </source>
</evidence>
<evidence type="ECO:0000313" key="2">
    <source>
        <dbReference type="EMBL" id="CAD6505384.1"/>
    </source>
</evidence>
<name>A0A9W4D7B9_BLUGR</name>
<feature type="region of interest" description="Disordered" evidence="1">
    <location>
        <begin position="143"/>
        <end position="190"/>
    </location>
</feature>
<feature type="region of interest" description="Disordered" evidence="1">
    <location>
        <begin position="347"/>
        <end position="401"/>
    </location>
</feature>
<reference evidence="2" key="1">
    <citation type="submission" date="2020-10" db="EMBL/GenBank/DDBJ databases">
        <authorList>
            <person name="Muller C M."/>
        </authorList>
    </citation>
    <scope>NUCLEOTIDE SEQUENCE</scope>
    <source>
        <strain evidence="2">THUN-12</strain>
    </source>
</reference>
<gene>
    <name evidence="2" type="ORF">BGTH12_LOCUS6742</name>
</gene>
<protein>
    <submittedName>
        <fullName evidence="2">BgTH12-00875</fullName>
    </submittedName>
</protein>